<dbReference type="Gene3D" id="3.90.1150.10">
    <property type="entry name" value="Aspartate Aminotransferase, domain 1"/>
    <property type="match status" value="1"/>
</dbReference>
<dbReference type="InterPro" id="IPR015421">
    <property type="entry name" value="PyrdxlP-dep_Trfase_major"/>
</dbReference>
<name>A0A8H9KXQ9_9MICO</name>
<dbReference type="Proteomes" id="UP000648535">
    <property type="component" value="Unassembled WGS sequence"/>
</dbReference>
<dbReference type="Pfam" id="PF00266">
    <property type="entry name" value="Aminotran_5"/>
    <property type="match status" value="1"/>
</dbReference>
<keyword evidence="5" id="KW-1185">Reference proteome</keyword>
<dbReference type="Proteomes" id="UP000746584">
    <property type="component" value="Unassembled WGS sequence"/>
</dbReference>
<dbReference type="InterPro" id="IPR000192">
    <property type="entry name" value="Aminotrans_V_dom"/>
</dbReference>
<evidence type="ECO:0000313" key="2">
    <source>
        <dbReference type="EMBL" id="GGK95531.1"/>
    </source>
</evidence>
<reference evidence="3 5" key="3">
    <citation type="submission" date="2021-01" db="EMBL/GenBank/DDBJ databases">
        <title>Sequencing the genomes of 1000 actinobacteria strains.</title>
        <authorList>
            <person name="Klenk H.-P."/>
        </authorList>
    </citation>
    <scope>NUCLEOTIDE SEQUENCE [LARGE SCALE GENOMIC DNA]</scope>
    <source>
        <strain evidence="3 5">DSM 20542</strain>
    </source>
</reference>
<sequence length="349" mass="36049">MDSFVDGSGYLAACTAGLPTHGTLAAMRADLAEWEHGASTPLAYGALVEEGRSLFARIVGVDPARVATGSQTSAMVAVAAAALPDGAEVVVPDGDFSSVVFPFLAQAHRGVHVRSVPLDRLAEEVRPGAAMVAWSAVQSSSGEVTEPEPVVAAARAAGALTLCDLTQAAGVLPVSAAPVDVTVTHAYKWLCAPRGVAFATFSDEALARLRPVQAGWYAGEDLWSSCYGPDMRLAADARRFDVSPAWQAWPGAVAALRHLAAVDAASAWRHATGLTDRLADALGSPRSGQAITTFPDADGSALRALTDAGLTASGRAGRLRLAFHLWNDDADVTRVVDVLGGLSGFRPVG</sequence>
<protein>
    <submittedName>
        <fullName evidence="2">Aminotransferase class V</fullName>
    </submittedName>
    <submittedName>
        <fullName evidence="3">Selenocysteine lyase/cysteine desulfurase</fullName>
    </submittedName>
</protein>
<reference evidence="2" key="1">
    <citation type="journal article" date="2014" name="Int. J. Syst. Evol. Microbiol.">
        <title>Complete genome sequence of Corynebacterium casei LMG S-19264T (=DSM 44701T), isolated from a smear-ripened cheese.</title>
        <authorList>
            <consortium name="US DOE Joint Genome Institute (JGI-PGF)"/>
            <person name="Walter F."/>
            <person name="Albersmeier A."/>
            <person name="Kalinowski J."/>
            <person name="Ruckert C."/>
        </authorList>
    </citation>
    <scope>NUCLEOTIDE SEQUENCE</scope>
    <source>
        <strain evidence="2">JCM 1480</strain>
    </source>
</reference>
<dbReference type="AlphaFoldDB" id="A0A8H9KXQ9"/>
<dbReference type="PANTHER" id="PTHR43586:SF21">
    <property type="entry name" value="PYRIDOXAL PHOSPHATE (PLP)-DEPENDENT ASPARTATE AMINOTRANSFERASE SUPERFAMILY"/>
    <property type="match status" value="1"/>
</dbReference>
<evidence type="ECO:0000313" key="3">
    <source>
        <dbReference type="EMBL" id="MBM7801273.1"/>
    </source>
</evidence>
<evidence type="ECO:0000259" key="1">
    <source>
        <dbReference type="Pfam" id="PF00266"/>
    </source>
</evidence>
<dbReference type="InterPro" id="IPR015422">
    <property type="entry name" value="PyrdxlP-dep_Trfase_small"/>
</dbReference>
<dbReference type="RefSeq" id="WP_175328625.1">
    <property type="nucleotide sequence ID" value="NZ_BMOI01000004.1"/>
</dbReference>
<evidence type="ECO:0000313" key="5">
    <source>
        <dbReference type="Proteomes" id="UP000746584"/>
    </source>
</evidence>
<keyword evidence="2" id="KW-0808">Transferase</keyword>
<evidence type="ECO:0000313" key="4">
    <source>
        <dbReference type="Proteomes" id="UP000648535"/>
    </source>
</evidence>
<reference evidence="2" key="2">
    <citation type="submission" date="2020-09" db="EMBL/GenBank/DDBJ databases">
        <authorList>
            <person name="Sun Q."/>
            <person name="Ohkuma M."/>
        </authorList>
    </citation>
    <scope>NUCLEOTIDE SEQUENCE</scope>
    <source>
        <strain evidence="2">JCM 1480</strain>
    </source>
</reference>
<comment type="caution">
    <text evidence="2">The sequence shown here is derived from an EMBL/GenBank/DDBJ whole genome shotgun (WGS) entry which is preliminary data.</text>
</comment>
<dbReference type="InterPro" id="IPR015424">
    <property type="entry name" value="PyrdxlP-dep_Trfase"/>
</dbReference>
<gene>
    <name evidence="2" type="ORF">GCM10009769_12020</name>
    <name evidence="3" type="ORF">JOE58_000524</name>
</gene>
<feature type="domain" description="Aminotransferase class V" evidence="1">
    <location>
        <begin position="46"/>
        <end position="284"/>
    </location>
</feature>
<dbReference type="EMBL" id="JAFBCG010000001">
    <property type="protein sequence ID" value="MBM7801273.1"/>
    <property type="molecule type" value="Genomic_DNA"/>
</dbReference>
<dbReference type="Gene3D" id="3.40.640.10">
    <property type="entry name" value="Type I PLP-dependent aspartate aminotransferase-like (Major domain)"/>
    <property type="match status" value="1"/>
</dbReference>
<keyword evidence="3" id="KW-0456">Lyase</keyword>
<dbReference type="PANTHER" id="PTHR43586">
    <property type="entry name" value="CYSTEINE DESULFURASE"/>
    <property type="match status" value="1"/>
</dbReference>
<dbReference type="SUPFAM" id="SSF53383">
    <property type="entry name" value="PLP-dependent transferases"/>
    <property type="match status" value="1"/>
</dbReference>
<organism evidence="2 4">
    <name type="scientific">Curtobacterium luteum</name>
    <dbReference type="NCBI Taxonomy" id="33881"/>
    <lineage>
        <taxon>Bacteria</taxon>
        <taxon>Bacillati</taxon>
        <taxon>Actinomycetota</taxon>
        <taxon>Actinomycetes</taxon>
        <taxon>Micrococcales</taxon>
        <taxon>Microbacteriaceae</taxon>
        <taxon>Curtobacterium</taxon>
    </lineage>
</organism>
<dbReference type="GO" id="GO:0008483">
    <property type="term" value="F:transaminase activity"/>
    <property type="evidence" value="ECO:0007669"/>
    <property type="project" value="UniProtKB-KW"/>
</dbReference>
<proteinExistence type="predicted"/>
<accession>A0A8H9KXQ9</accession>
<dbReference type="GO" id="GO:0016829">
    <property type="term" value="F:lyase activity"/>
    <property type="evidence" value="ECO:0007669"/>
    <property type="project" value="UniProtKB-KW"/>
</dbReference>
<keyword evidence="2" id="KW-0032">Aminotransferase</keyword>
<dbReference type="EMBL" id="BMOI01000004">
    <property type="protein sequence ID" value="GGK95531.1"/>
    <property type="molecule type" value="Genomic_DNA"/>
</dbReference>